<dbReference type="Pfam" id="PF12781">
    <property type="entry name" value="AAA_9"/>
    <property type="match status" value="1"/>
</dbReference>
<feature type="region of interest" description="Disordered" evidence="18">
    <location>
        <begin position="4034"/>
        <end position="4056"/>
    </location>
</feature>
<dbReference type="Gene3D" id="1.10.8.720">
    <property type="entry name" value="Region D6 of dynein motor"/>
    <property type="match status" value="1"/>
</dbReference>
<keyword evidence="4" id="KW-0493">Microtubule</keyword>
<evidence type="ECO:0000256" key="10">
    <source>
        <dbReference type="ARBA" id="ARBA00023069"/>
    </source>
</evidence>
<evidence type="ECO:0000256" key="13">
    <source>
        <dbReference type="ARBA" id="ARBA00023273"/>
    </source>
</evidence>
<keyword evidence="8" id="KW-0243">Dynein</keyword>
<dbReference type="Pfam" id="PF17852">
    <property type="entry name" value="Dynein_AAA_lid"/>
    <property type="match status" value="1"/>
</dbReference>
<dbReference type="InterPro" id="IPR035706">
    <property type="entry name" value="AAA_9"/>
</dbReference>
<evidence type="ECO:0000256" key="6">
    <source>
        <dbReference type="ARBA" id="ARBA00022741"/>
    </source>
</evidence>
<dbReference type="FunFam" id="3.10.490.20:FF:000009">
    <property type="entry name" value="Dynein heavy chain 4"/>
    <property type="match status" value="1"/>
</dbReference>
<dbReference type="SUPFAM" id="SSF52540">
    <property type="entry name" value="P-loop containing nucleoside triphosphate hydrolases"/>
    <property type="match status" value="4"/>
</dbReference>
<dbReference type="Pfam" id="PF03028">
    <property type="entry name" value="Dynein_heavy"/>
    <property type="match status" value="1"/>
</dbReference>
<dbReference type="InterPro" id="IPR042222">
    <property type="entry name" value="Dynein_2_N"/>
</dbReference>
<dbReference type="Pfam" id="PF12777">
    <property type="entry name" value="MT"/>
    <property type="match status" value="1"/>
</dbReference>
<feature type="coiled-coil region" evidence="17">
    <location>
        <begin position="3174"/>
        <end position="3236"/>
    </location>
</feature>
<dbReference type="InterPro" id="IPR035699">
    <property type="entry name" value="AAA_6"/>
</dbReference>
<dbReference type="GO" id="GO:0005874">
    <property type="term" value="C:microtubule"/>
    <property type="evidence" value="ECO:0007669"/>
    <property type="project" value="UniProtKB-KW"/>
</dbReference>
<dbReference type="Gene3D" id="1.20.58.1120">
    <property type="match status" value="1"/>
</dbReference>
<dbReference type="GO" id="GO:0051959">
    <property type="term" value="F:dynein light intermediate chain binding"/>
    <property type="evidence" value="ECO:0007669"/>
    <property type="project" value="InterPro"/>
</dbReference>
<proteinExistence type="inferred from homology"/>
<dbReference type="GO" id="GO:0036156">
    <property type="term" value="C:inner dynein arm"/>
    <property type="evidence" value="ECO:0007669"/>
    <property type="project" value="UniProtKB-ARBA"/>
</dbReference>
<keyword evidence="6" id="KW-0547">Nucleotide-binding</keyword>
<dbReference type="FunFam" id="1.20.920.30:FF:000002">
    <property type="entry name" value="Dynein axonemal heavy chain 3"/>
    <property type="match status" value="1"/>
</dbReference>
<evidence type="ECO:0000313" key="20">
    <source>
        <dbReference type="EMBL" id="OEH79893.1"/>
    </source>
</evidence>
<evidence type="ECO:0000256" key="8">
    <source>
        <dbReference type="ARBA" id="ARBA00023017"/>
    </source>
</evidence>
<dbReference type="Gene3D" id="3.20.180.20">
    <property type="entry name" value="Dynein heavy chain, N-terminal domain 2"/>
    <property type="match status" value="1"/>
</dbReference>
<comment type="caution">
    <text evidence="20">The sequence shown here is derived from an EMBL/GenBank/DDBJ whole genome shotgun (WGS) entry which is preliminary data.</text>
</comment>
<keyword evidence="12" id="KW-0206">Cytoskeleton</keyword>
<dbReference type="InterPro" id="IPR041228">
    <property type="entry name" value="Dynein_C"/>
</dbReference>
<dbReference type="GO" id="GO:0045505">
    <property type="term" value="F:dynein intermediate chain binding"/>
    <property type="evidence" value="ECO:0007669"/>
    <property type="project" value="InterPro"/>
</dbReference>
<evidence type="ECO:0000256" key="12">
    <source>
        <dbReference type="ARBA" id="ARBA00023212"/>
    </source>
</evidence>
<evidence type="ECO:0000256" key="1">
    <source>
        <dbReference type="ARBA" id="ARBA00004430"/>
    </source>
</evidence>
<dbReference type="GO" id="GO:0005524">
    <property type="term" value="F:ATP binding"/>
    <property type="evidence" value="ECO:0007669"/>
    <property type="project" value="UniProtKB-KW"/>
</dbReference>
<reference evidence="20 21" key="1">
    <citation type="journal article" date="2016" name="BMC Genomics">
        <title>Comparative genomics reveals Cyclospora cayetanensis possesses coccidia-like metabolism and invasion components but unique surface antigens.</title>
        <authorList>
            <person name="Liu S."/>
            <person name="Wang L."/>
            <person name="Zheng H."/>
            <person name="Xu Z."/>
            <person name="Roellig D.M."/>
            <person name="Li N."/>
            <person name="Frace M.A."/>
            <person name="Tang K."/>
            <person name="Arrowood M.J."/>
            <person name="Moss D.M."/>
            <person name="Zhang L."/>
            <person name="Feng Y."/>
            <person name="Xiao L."/>
        </authorList>
    </citation>
    <scope>NUCLEOTIDE SEQUENCE [LARGE SCALE GENOMIC DNA]</scope>
    <source>
        <strain evidence="20 21">CHN_HEN01</strain>
    </source>
</reference>
<dbReference type="VEuPathDB" id="ToxoDB:LOC34621455"/>
<dbReference type="InterPro" id="IPR024317">
    <property type="entry name" value="Dynein_heavy_chain_D4_dom"/>
</dbReference>
<feature type="domain" description="AAA+ ATPase" evidence="19">
    <location>
        <begin position="1790"/>
        <end position="1926"/>
    </location>
</feature>
<dbReference type="Gene3D" id="1.20.140.100">
    <property type="entry name" value="Dynein heavy chain, N-terminal domain 2"/>
    <property type="match status" value="1"/>
</dbReference>
<dbReference type="FunFam" id="3.20.180.20:FF:000001">
    <property type="entry name" value="Dynein axonemal heavy chain 5"/>
    <property type="match status" value="1"/>
</dbReference>
<comment type="subcellular location">
    <subcellularLocation>
        <location evidence="1">Cytoplasm</location>
        <location evidence="1">Cytoskeleton</location>
        <location evidence="1">Cilium axoneme</location>
    </subcellularLocation>
</comment>
<dbReference type="InterPro" id="IPR043157">
    <property type="entry name" value="Dynein_AAA1S"/>
</dbReference>
<comment type="similarity">
    <text evidence="2">Belongs to the dynein heavy chain family.</text>
</comment>
<dbReference type="VEuPathDB" id="ToxoDB:cyc_05022"/>
<dbReference type="Proteomes" id="UP000095192">
    <property type="component" value="Unassembled WGS sequence"/>
</dbReference>
<dbReference type="FunFam" id="1.20.58.1120:FF:000001">
    <property type="entry name" value="dynein heavy chain 2, axonemal"/>
    <property type="match status" value="1"/>
</dbReference>
<dbReference type="Pfam" id="PF08385">
    <property type="entry name" value="DHC_N1"/>
    <property type="match status" value="1"/>
</dbReference>
<sequence>MSEATLEQSEQGVPDVMMEEKKEGSPLVEWALQRAFAAFGTKQGAWHKFKNSFESDETSMRAARAFFSGGETSPLVFQMGSTNETATASLLQHPLFRGKRKAFLLLKIQSEVEITPANVSRCVMTMEVCPNMLEQMSLLCKDIYLQSLCQLIKRDDLHPVAYNSKEILQKYSSFLARLQVTAGAISGQVVLPAPPEAVTGDITDTERVHLYEECLLLWMKQIRGVLEGNPGQPLVEGRNPEPDEEISFWTERATALHGLSEQLQAPFVEQASVVLENNSSTYMPAFKSLRQDVEAAREEADENARYLAVLQPWIKKLTDETAALSTVLETFEPIFEIILLIWQHSSFYNKLSRIVVLIRQICNAVVRQAMRYISGQEVFKLLQQEEPKEALEKLAFALEVCDSLKSTYGDYALRAAAEGCSWALKAEVIFLRLDTYRERNLALSAVTTTAQQFSKLEKIEICGTKGSSLSASVQNLHLEFKEAMDNFQQIDFDPLSVDCKKPDKHFQAFRARVKDIEQRLASVLAMSFEDCGTISARLRLFDAFMPLLERPIMREEAGQQYTKLLKQFKNEIKQVHTIFLEGCRASDDVTSVFTNQPPVAKALNWTASLLSRLREPLQRLEKLGAALGKQPEELKDVCRQCESVGAGIEQYQRKIRFEWSDNQVEPSKARLSAVLLKRQEGSLLRVNFHPELMGLLREVRYMKLQGLTVPPSAKAVHERAEVYRVQVSALQTLCHQYNRVLTGLLPNQRPLLAERLSNIDATLEPGLTTLSWESEGVDAFIAQASVAVSDAFTICDSITSNLHKSFGLLGSWMEKPLFERKPKPMALDDADQVVRSSIANRLHLMAEDGKELHKILRDSSEALKATKGMAQWRAHASFVSAVVCEGFTAVASASVSQLVKLLEATMGPRPEAQPLFEVKLELVNGSIDLVPAFRDEKGGICKVVEGWVADFLKSAATTARLDSGKGDYITEVKESYSFMVASARLTELLEETESKVLEYLKGTRKYEFLWKKDLANDLEAFIAESPSEHLAVTGSDGEPLDAVLELIGVDLGRKIPQLSCFDEKITYFEALRSEIAELKTPVDICWLRINAQPAKVQLSQLAKSWASSYTEFMLNCCLARADSVTAFINRMDTFLSTKPPNESEDSEDSPDKEALYKFMTHIRDVKIASEPIKRLLEPLHEQVALLRKHGCTVPDARLQALDAASSKWEDVIRKAFEAKEAILPLQNTEMTNIRNTLETFGSEVAAFRESFLSEAPFNPSIGASAAYASIDSFYGRCLGIEQAVLERVSNMQVVLPLVAELHSEFMRDRHWKQLMTIAGQTFTKGPGFCLQDLMNLNLHERAADVSEIVVLAQKEARIDKKLAEITNTWRKTMLEFSLAREDTPLLLPIDDIVEVLEQHSVDLMTMISQGAVIDFCRSSVEEWQSKLRIVDNVLTVWMERLQPIFMQSDDIRSQLPEESKRFECADGEWRDMMYVAQAQPNVLEACQHEGREDLLNKLRDSIDTCEKALGDYLEQKKKAFARFYFVSNQALLDILANGTNPLKVSYYLGDCFDGISALNFEKNLETHRIASGMYSKEGEYVHFPEDYIIEGPVETYLANFEVHMRKQMRDILEAAKGTSENWEVEKPREEWLRDYCSQVCLVASQIMWTEEVTRCFEELEGGSENAMKDYKRVYDDRIDKLIRQVQQDLSKDLRTKIITLITIDVHLRDIVEGFIVKKVSEASSFQWQSQLRFHWIKKPGEAKKDCVIKICDWTTTYMHEFVGNCGRLVITPLTDRCYITLTQALNLMMGGAPAGPAGTGKTETTKDLSRAIGLPVFVFNCSDQMNYLSMAQIFMGLAQSGAWGCFDEFNRISIEVLSVVSTQVKCILDAMKDGKKRFQFMDEEINLVQTCGMFITMNPGYAGRTELPENLKALFRPCAMIVPDVLFICENMLMSEGFVSARALAHKFVTLYALCKTLLSDAIHYDWGLRAVKAVLRQAGSLKRADPNINEDTLLLRALRDFNIAKITSEDKPIFLRLIEDLFPGVVAPPKRDADFWRVVMAVTKAEKLQCEEQFILKCVQVREVLQVRHCLFILGPPGASKSRVWQTLSKALKAIGEDSTVEVLNPKAISTNELYGYMTPTKEWRDGAVAVIMRNMSKERGGFKPSHLHKWIVLDGDIDAEWIESMNTVMDDNKVLTLVSNERIPFTPTMRMIFEIADMKHASPATVSRGGVVYINEMDVGWKPFVDSWRETLSDQVAQSQFYLLFSYYFESNIEMFHRTFKFVCPMTDIAFVDGICSFVNALLCHDKATAESFKAKSMDEQKLTYEGYFLSALMWSVGACVADDKVVNYSASLMPYEPVTNMLFNKIIVSTTDTLRINYVSELLCKQGRAVLLVGSCGSGKTTIVKDFLRRLPPDFESSTINLNSYTDSSTLQKFLESNIEKRTGHTYGPVGNKRIVYLIDDLNMPSVDKYDTQPPLELLRQLLDYGSMFDRSHLEERMNVVDVQFMGCMNPTAGSFNISSRLQRHFSVITCFEPDAETMTRIYGSILKQHFQKFDSSVSELERPIILATIDLFAQIHAEPAFLHSAKKFHYTFNLRDLSSIFHGVLRSTPSMYRHIANGCLKMIRLWLHEASRVLRDRLICEKDMSVFDNILADVVKKHFPEQDREQIHAFPNVMSSFVSEASGHDPVYMPAKNMDSLRDVLKGKLEEYSQSFTEMNLVFFDDAILHVTRICRIIDLPGGNALLVGVGGSGKQSLSKLACFISKVDTFQIVVSQHYDCASFKADMQNTMPIMLQELVNKALVRPGTPHALLLTDQQIVDDQKQLKQGAAVDTREGMWQVFIDKMQMNVHVILCHSPVGGHLRDRARKFPGLLSGTVIDQFHPWTRDALVHTGTAFLNDVSLPAPELRMLLAEHMANVHLSIDVANEKFLRHERRHNYTTPKSFLELIAFYKQFLNRKRAEADQSIERLQKGLTTLRETTAEVEGLREDLRQKMLVVDEKKAAADALVEQVLKASAIADEEARTANAEKDKANALSEEAAEIQKRADEELSQAMPAMERAREAVKCLTKPAIQELKSLQKPPAECLEVTKAVLIMRGEGKSTEWKAAQKMMSDPGRFLDQVRAFDAENMTEETVNAISPIISQPFFNFEGMKGKSLAAAFLANWVVNIVTYNTIYRKVKPLMDRFTEASESKAKADSNLAQVMERVREINEKVARLQQKMQEADEERRGVVQQAEECQLKLDLAERLVNGLSDENARWSDSMAELEASKITIVGDYMLGAAFVSYAGAFSAPFRVGLEEEWKADLVRQNISFTPTVSPLDVLADEADIALWKNEGLPADRTSIENAAIVTCCLRWPLLIDPQLQGIRWVKQRAHETLVTVSVNRDRWLSKTIDAIRNGDMLLVENLSEAIDPILDPLLSRSVSRKGRTAYIKIAGEDVEFNDAFRLILQTKLPNPHYKPEIAAQCTLVNFTVTPEGLEEQFLAMIVNAEQPDLETSKQALTRKQNEYKVTLAQLEDRLLFELSNANPELILSNTALVESLEETKRMAKEIHIQQAAAKEREEQINRNREAYRRAASEASMLYFVLTRLRSINPMYQYSLDSFTTFVQKLLKDGKLKDTYDPQLMDFLLKGPIKHVPENPLADWLPNKAWYAVQTLTELPAFESFATNMEKDAPSRFKEWFQELQPEKIKLPLEWKALDNMPFKKLVVLRCLRPDRLTTAIADYIRMMLPNGSQYLDGDTALSFYEILESSFGDSAPTTPIFFILSPGADPVKEIEALGKKLGYSANFNLHNVALGQGQDVVAMQKLDLGHKEGHWVLLQNIHLMPKWTTELEKKLDSFSIEGLHPNFRCFLSSELCHYIPVGILDRSIKLTNEPPQGLQANLKRAFACFPKDDFDEKDQKVKAILFGLCFFHAVLLERKKFGPRGWNMNYPFSMGDLRDSAMVLMNYIDQQQGSSKVPWDDLKYIFGEIMYGGHIIDPRDRLDRLLDEAELFPFCGQYEGASYKTPPAQSYERYMECVASMPPETPLAFGLHPNTEIGYRTQQCEDLFNTLMESEGAGGNPTTSKGGGNESESEPLCKEILEEFGDARFDVEDISQAIPDEEKGPYQHVFLQECQCMNVLLKELNKSLVEVEMGFKGELTFSASMERLVNDIRMNRVPASWMKVSFASCRPLGSWIADVKLRYEHLTEWTKDPSSTPKVVNLSRLFNPQSFLTAIKEVCSQQHHLELNKLSVVTTVSKKDVASIDAPAREGAFVTGCILDGARWDLQGGYLVESRPKELFFPMPASVEATRDDNSVYICPVYLTVQRGPTFVFNAQLRTKLPPAKWILGGVAMILDVGPLLPVASGLQIFLTPEDPNGLTSRRREICVPSFFMAIF</sequence>
<evidence type="ECO:0000256" key="14">
    <source>
        <dbReference type="ARBA" id="ARBA00054075"/>
    </source>
</evidence>
<feature type="domain" description="AAA+ ATPase" evidence="19">
    <location>
        <begin position="2721"/>
        <end position="3104"/>
    </location>
</feature>
<keyword evidence="7" id="KW-0067">ATP-binding</keyword>
<dbReference type="FunFam" id="3.40.50.300:FF:000153">
    <property type="entry name" value="Dynein axonemal heavy chain 1"/>
    <property type="match status" value="1"/>
</dbReference>
<dbReference type="GO" id="GO:0007018">
    <property type="term" value="P:microtubule-based movement"/>
    <property type="evidence" value="ECO:0007669"/>
    <property type="project" value="InterPro"/>
</dbReference>
<dbReference type="Gene3D" id="3.40.50.300">
    <property type="entry name" value="P-loop containing nucleotide triphosphate hydrolases"/>
    <property type="match status" value="6"/>
</dbReference>
<evidence type="ECO:0000256" key="5">
    <source>
        <dbReference type="ARBA" id="ARBA00022737"/>
    </source>
</evidence>
<dbReference type="Pfam" id="PF17857">
    <property type="entry name" value="AAA_lid_1"/>
    <property type="match status" value="1"/>
</dbReference>
<feature type="coiled-coil region" evidence="17">
    <location>
        <begin position="2934"/>
        <end position="2961"/>
    </location>
</feature>
<dbReference type="InterPro" id="IPR024743">
    <property type="entry name" value="Dynein_HC_stalk"/>
</dbReference>
<dbReference type="Gene3D" id="1.10.8.1220">
    <property type="match status" value="1"/>
</dbReference>
<dbReference type="InterPro" id="IPR026983">
    <property type="entry name" value="DHC"/>
</dbReference>
<keyword evidence="13" id="KW-0966">Cell projection</keyword>
<evidence type="ECO:0000256" key="4">
    <source>
        <dbReference type="ARBA" id="ARBA00022701"/>
    </source>
</evidence>
<gene>
    <name evidence="20" type="ORF">cyc_05022</name>
</gene>
<keyword evidence="5" id="KW-0677">Repeat</keyword>
<name>A0A1D3D8Z8_9EIME</name>
<dbReference type="InterPro" id="IPR043160">
    <property type="entry name" value="Dynein_C_barrel"/>
</dbReference>
<dbReference type="EMBL" id="JROU02000252">
    <property type="protein sequence ID" value="OEH79893.1"/>
    <property type="molecule type" value="Genomic_DNA"/>
</dbReference>
<feature type="domain" description="AAA+ ATPase" evidence="19">
    <location>
        <begin position="2369"/>
        <end position="2515"/>
    </location>
</feature>
<dbReference type="SMART" id="SM00382">
    <property type="entry name" value="AAA"/>
    <property type="match status" value="3"/>
</dbReference>
<dbReference type="Gene3D" id="1.10.8.710">
    <property type="match status" value="1"/>
</dbReference>
<evidence type="ECO:0000256" key="18">
    <source>
        <dbReference type="SAM" id="MobiDB-lite"/>
    </source>
</evidence>
<dbReference type="GO" id="GO:0036159">
    <property type="term" value="P:inner dynein arm assembly"/>
    <property type="evidence" value="ECO:0007669"/>
    <property type="project" value="UniProtKB-ARBA"/>
</dbReference>
<dbReference type="FunFam" id="1.10.287.2620:FF:000002">
    <property type="entry name" value="Dynein heavy chain 2, axonemal"/>
    <property type="match status" value="1"/>
</dbReference>
<feature type="coiled-coil region" evidence="17">
    <location>
        <begin position="2999"/>
        <end position="3034"/>
    </location>
</feature>
<dbReference type="InterPro" id="IPR013602">
    <property type="entry name" value="Dynein_heavy_linker"/>
</dbReference>
<evidence type="ECO:0000256" key="9">
    <source>
        <dbReference type="ARBA" id="ARBA00023054"/>
    </source>
</evidence>
<dbReference type="FunFam" id="3.40.50.300:FF:000219">
    <property type="entry name" value="Dynein axonemal heavy chain 17"/>
    <property type="match status" value="1"/>
</dbReference>
<dbReference type="Gene3D" id="6.10.140.1060">
    <property type="match status" value="1"/>
</dbReference>
<dbReference type="InterPro" id="IPR042228">
    <property type="entry name" value="Dynein_linker_3"/>
</dbReference>
<dbReference type="Pfam" id="PF12780">
    <property type="entry name" value="AAA_8"/>
    <property type="match status" value="1"/>
</dbReference>
<evidence type="ECO:0000259" key="19">
    <source>
        <dbReference type="SMART" id="SM00382"/>
    </source>
</evidence>
<dbReference type="GO" id="GO:0008569">
    <property type="term" value="F:minus-end-directed microtubule motor activity"/>
    <property type="evidence" value="ECO:0007669"/>
    <property type="project" value="InterPro"/>
</dbReference>
<dbReference type="InterPro" id="IPR041466">
    <property type="entry name" value="Dynein_AAA5_ext"/>
</dbReference>
<dbReference type="Pfam" id="PF12775">
    <property type="entry name" value="AAA_7"/>
    <property type="match status" value="1"/>
</dbReference>
<dbReference type="Pfam" id="PF18199">
    <property type="entry name" value="Dynein_C"/>
    <property type="match status" value="1"/>
</dbReference>
<dbReference type="FunCoup" id="A0A1D3D8Z8">
    <property type="interactions" value="1"/>
</dbReference>
<evidence type="ECO:0000256" key="2">
    <source>
        <dbReference type="ARBA" id="ARBA00008887"/>
    </source>
</evidence>
<dbReference type="InterPro" id="IPR027417">
    <property type="entry name" value="P-loop_NTPase"/>
</dbReference>
<accession>A0A1D3D8Z8</accession>
<dbReference type="Gene3D" id="3.10.490.20">
    <property type="match status" value="1"/>
</dbReference>
<dbReference type="Gene3D" id="1.20.1270.280">
    <property type="match status" value="1"/>
</dbReference>
<dbReference type="PANTHER" id="PTHR22878:SF69">
    <property type="entry name" value="DYNEIN HEAVY CHAIN"/>
    <property type="match status" value="1"/>
</dbReference>
<evidence type="ECO:0000256" key="7">
    <source>
        <dbReference type="ARBA" id="ARBA00022840"/>
    </source>
</evidence>
<dbReference type="FunFam" id="3.40.50.300:FF:000049">
    <property type="entry name" value="Dynein, axonemal, heavy chain 5"/>
    <property type="match status" value="1"/>
</dbReference>
<evidence type="ECO:0000256" key="3">
    <source>
        <dbReference type="ARBA" id="ARBA00022490"/>
    </source>
</evidence>
<dbReference type="Gene3D" id="1.20.920.20">
    <property type="match status" value="1"/>
</dbReference>
<dbReference type="InterPro" id="IPR042219">
    <property type="entry name" value="AAA_lid_11_sf"/>
</dbReference>
<dbReference type="Gene3D" id="1.20.920.30">
    <property type="match status" value="1"/>
</dbReference>
<dbReference type="Pfam" id="PF18198">
    <property type="entry name" value="AAA_lid_11"/>
    <property type="match status" value="1"/>
</dbReference>
<dbReference type="InterPro" id="IPR003593">
    <property type="entry name" value="AAA+_ATPase"/>
</dbReference>
<dbReference type="PANTHER" id="PTHR22878">
    <property type="entry name" value="DYNEIN HEAVY CHAIN 6, AXONEMAL-LIKE-RELATED"/>
    <property type="match status" value="1"/>
</dbReference>
<dbReference type="FunFam" id="1.10.8.710:FF:000007">
    <property type="entry name" value="Putative dynein heavy chain"/>
    <property type="match status" value="1"/>
</dbReference>
<keyword evidence="21" id="KW-1185">Reference proteome</keyword>
<keyword evidence="9 17" id="KW-0175">Coiled coil</keyword>
<dbReference type="InterPro" id="IPR041589">
    <property type="entry name" value="DNAH3_AAA_lid_1"/>
</dbReference>
<keyword evidence="3" id="KW-0963">Cytoplasm</keyword>
<dbReference type="FunFam" id="1.20.920.20:FF:000001">
    <property type="entry name" value="dynein heavy chain 2, axonemal"/>
    <property type="match status" value="1"/>
</dbReference>
<evidence type="ECO:0000256" key="17">
    <source>
        <dbReference type="SAM" id="Coils"/>
    </source>
</evidence>
<comment type="function">
    <text evidence="14">Force generating protein of eukaryotic cilia and flagella. Produces force towards the minus ends of microtubules. Dynein has ATPase activity; the force-producing power stroke is thought to occur on release of ADP. Required for assembly of the I1 inner arm complex and its targeting to the appropriate axoneme location. Also required for phototaxis.</text>
</comment>
<dbReference type="Pfam" id="PF08393">
    <property type="entry name" value="DHC_N2"/>
    <property type="match status" value="1"/>
</dbReference>
<dbReference type="InterPro" id="IPR004273">
    <property type="entry name" value="Dynein_heavy_D6_P-loop"/>
</dbReference>
<comment type="subunit">
    <text evidence="15">The I1 inner arm complex (also known as the f dynein complex) is a two-headed isoform composed of two heavy chains (1-alpha and 1-beta), three intermediate chains and three light chains. I1 occupies a specific position proximal to the first radial spoke and repeats every 96 nm along the length of the axoneme.</text>
</comment>
<dbReference type="InParanoid" id="A0A1D3D8Z8"/>
<dbReference type="VEuPathDB" id="ToxoDB:LOC34617361"/>
<dbReference type="InterPro" id="IPR013594">
    <property type="entry name" value="Dynein_heavy_tail"/>
</dbReference>
<organism evidence="20 21">
    <name type="scientific">Cyclospora cayetanensis</name>
    <dbReference type="NCBI Taxonomy" id="88456"/>
    <lineage>
        <taxon>Eukaryota</taxon>
        <taxon>Sar</taxon>
        <taxon>Alveolata</taxon>
        <taxon>Apicomplexa</taxon>
        <taxon>Conoidasida</taxon>
        <taxon>Coccidia</taxon>
        <taxon>Eucoccidiorida</taxon>
        <taxon>Eimeriorina</taxon>
        <taxon>Eimeriidae</taxon>
        <taxon>Cyclospora</taxon>
    </lineage>
</organism>
<evidence type="ECO:0000256" key="16">
    <source>
        <dbReference type="ARBA" id="ARBA00077719"/>
    </source>
</evidence>
<evidence type="ECO:0000256" key="15">
    <source>
        <dbReference type="ARBA" id="ARBA00063032"/>
    </source>
</evidence>
<keyword evidence="10" id="KW-0969">Cilium</keyword>
<evidence type="ECO:0000313" key="21">
    <source>
        <dbReference type="Proteomes" id="UP000095192"/>
    </source>
</evidence>
<keyword evidence="11" id="KW-0505">Motor protein</keyword>
<protein>
    <recommendedName>
        <fullName evidence="16">Dynein-1, subspecies f</fullName>
    </recommendedName>
</protein>
<dbReference type="InterPro" id="IPR041658">
    <property type="entry name" value="AAA_lid_11"/>
</dbReference>
<evidence type="ECO:0000256" key="11">
    <source>
        <dbReference type="ARBA" id="ARBA00023175"/>
    </source>
</evidence>
<dbReference type="Pfam" id="PF12774">
    <property type="entry name" value="AAA_6"/>
    <property type="match status" value="1"/>
</dbReference>
<dbReference type="Gene3D" id="1.10.287.2620">
    <property type="match status" value="1"/>
</dbReference>